<dbReference type="Pfam" id="PF24764">
    <property type="entry name" value="rva_4"/>
    <property type="match status" value="1"/>
</dbReference>
<dbReference type="AlphaFoldDB" id="A0AAV9ZGF9"/>
<organism evidence="2 3">
    <name type="scientific">Favolaschia claudopus</name>
    <dbReference type="NCBI Taxonomy" id="2862362"/>
    <lineage>
        <taxon>Eukaryota</taxon>
        <taxon>Fungi</taxon>
        <taxon>Dikarya</taxon>
        <taxon>Basidiomycota</taxon>
        <taxon>Agaricomycotina</taxon>
        <taxon>Agaricomycetes</taxon>
        <taxon>Agaricomycetidae</taxon>
        <taxon>Agaricales</taxon>
        <taxon>Marasmiineae</taxon>
        <taxon>Mycenaceae</taxon>
        <taxon>Favolaschia</taxon>
    </lineage>
</organism>
<evidence type="ECO:0000259" key="1">
    <source>
        <dbReference type="Pfam" id="PF24764"/>
    </source>
</evidence>
<comment type="caution">
    <text evidence="2">The sequence shown here is derived from an EMBL/GenBank/DDBJ whole genome shotgun (WGS) entry which is preliminary data.</text>
</comment>
<evidence type="ECO:0000313" key="2">
    <source>
        <dbReference type="EMBL" id="KAK6981227.1"/>
    </source>
</evidence>
<feature type="non-terminal residue" evidence="2">
    <location>
        <position position="1"/>
    </location>
</feature>
<feature type="domain" description="Integrase core" evidence="1">
    <location>
        <begin position="142"/>
        <end position="320"/>
    </location>
</feature>
<protein>
    <recommendedName>
        <fullName evidence="1">Integrase core domain-containing protein</fullName>
    </recommendedName>
</protein>
<keyword evidence="3" id="KW-1185">Reference proteome</keyword>
<gene>
    <name evidence="2" type="ORF">R3P38DRAFT_3464373</name>
</gene>
<dbReference type="Proteomes" id="UP001362999">
    <property type="component" value="Unassembled WGS sequence"/>
</dbReference>
<proteinExistence type="predicted"/>
<reference evidence="2 3" key="1">
    <citation type="journal article" date="2024" name="J Genomics">
        <title>Draft genome sequencing and assembly of Favolaschia claudopus CIRM-BRFM 2984 isolated from oak limbs.</title>
        <authorList>
            <person name="Navarro D."/>
            <person name="Drula E."/>
            <person name="Chaduli D."/>
            <person name="Cazenave R."/>
            <person name="Ahrendt S."/>
            <person name="Wang J."/>
            <person name="Lipzen A."/>
            <person name="Daum C."/>
            <person name="Barry K."/>
            <person name="Grigoriev I.V."/>
            <person name="Favel A."/>
            <person name="Rosso M.N."/>
            <person name="Martin F."/>
        </authorList>
    </citation>
    <scope>NUCLEOTIDE SEQUENCE [LARGE SCALE GENOMIC DNA]</scope>
    <source>
        <strain evidence="2 3">CIRM-BRFM 2984</strain>
    </source>
</reference>
<evidence type="ECO:0000313" key="3">
    <source>
        <dbReference type="Proteomes" id="UP001362999"/>
    </source>
</evidence>
<accession>A0AAV9ZGF9</accession>
<sequence>MAPRHNQHKPLAPLELVKPHILKYWKMRKNDKEIVELLRTKHLHNTEYGIGLTRFREMRKELGLTRARQQNHTVESIRDAMLRLRLQYPKAGHREISSLLFHEENMSVPRSVITSYFAQYEPELVRQRRANRLRRKRFWAAGVNDLWAIDQHDKWKYKYGLALHTGVEPFIGRLQWLKIWWTNSNPRLILSYYLDVVLEGGFMPLISQSDPGNENLGVANGHTLLRHLHDSALIGTLQHRWMNEKKNIPPEISWSQLRRRFTPGFEDILDVGVNNGWYDPNILIQALVFRWVFIPWLQRELDAYRDRVNNTAKRADRNKVLPHGVLNHMYEFPENYGVLDFKVKVDPEAVAHVRNLYAPPDHDVFQLVPEGFAILATEFYAEINSPPITRSNVWEVYMEILLRFEHLDNIHRVPENFDECWGYALTIARDDHEDDMALLPNLTPLESDPDNYYMGGVNNGRGLDESQEAHLDEMLEMDDPLPPGVNDIEEGEQILAWFSDEEDEQEDTGEGLGLY</sequence>
<dbReference type="InterPro" id="IPR058913">
    <property type="entry name" value="Integrase_dom_put"/>
</dbReference>
<dbReference type="PANTHER" id="PTHR46177">
    <property type="entry name" value="INTEGRASE CATALYTIC DOMAIN-CONTAINING PROTEIN"/>
    <property type="match status" value="1"/>
</dbReference>
<name>A0AAV9ZGF9_9AGAR</name>
<dbReference type="PANTHER" id="PTHR46177:SF1">
    <property type="entry name" value="INTEGRASE CATALYTIC DOMAIN-CONTAINING PROTEIN"/>
    <property type="match status" value="1"/>
</dbReference>
<dbReference type="EMBL" id="JAWWNJ010000152">
    <property type="protein sequence ID" value="KAK6981227.1"/>
    <property type="molecule type" value="Genomic_DNA"/>
</dbReference>